<feature type="transmembrane region" description="Helical" evidence="1">
    <location>
        <begin position="12"/>
        <end position="30"/>
    </location>
</feature>
<dbReference type="OrthoDB" id="6431331at2759"/>
<gene>
    <name evidence="3" type="ORF">N7509_002516</name>
</gene>
<dbReference type="GO" id="GO:0072330">
    <property type="term" value="P:monocarboxylic acid biosynthetic process"/>
    <property type="evidence" value="ECO:0007669"/>
    <property type="project" value="UniProtKB-ARBA"/>
</dbReference>
<organism evidence="3 4">
    <name type="scientific">Penicillium cosmopolitanum</name>
    <dbReference type="NCBI Taxonomy" id="1131564"/>
    <lineage>
        <taxon>Eukaryota</taxon>
        <taxon>Fungi</taxon>
        <taxon>Dikarya</taxon>
        <taxon>Ascomycota</taxon>
        <taxon>Pezizomycotina</taxon>
        <taxon>Eurotiomycetes</taxon>
        <taxon>Eurotiomycetidae</taxon>
        <taxon>Eurotiales</taxon>
        <taxon>Aspergillaceae</taxon>
        <taxon>Penicillium</taxon>
    </lineage>
</organism>
<dbReference type="PANTHER" id="PTHR43329">
    <property type="entry name" value="EPOXIDE HYDROLASE"/>
    <property type="match status" value="1"/>
</dbReference>
<sequence length="453" mass="49326">MAVTLGKVVASVAVFAYGIFTVLLYAVMAMKKGIWFRKRTEKESLELQIARDRMWNPTKEYSGLSHHFATLTSGLKIHFMSNAAPGSPAALNPEKPLVILIHGWPDSWAIWRYIAGSSSLQESANLVAIDLPGFGGSGRLEKYSATNVLEALTELILTLRTKYGVDDDSESSKKRTIVVAHDWGCVLSMRLAAEAPALADRWILSNAPLVKLVESNIGRLLTSAKKMFSTALNSPLSSRTPVLQAFRTLGPVIRQAGLSAIHHRSYGSHKPTYSDKADAMSNTMGPSLAESKLQNENGDSYPEGIDYSREFSKIFDMASYYRQGAASARWNKSLETITGLHGIAGDEELRRTSSGTGVFDEGVPGVLKAPSTIIWGQKDIALDPHICLDGMGDYLVKDSQVVMLPRSGHWTPIEVESRAALEAAIQWAIGGEKGDVEAAVQASYPDATITVRR</sequence>
<dbReference type="Pfam" id="PF00561">
    <property type="entry name" value="Abhydrolase_1"/>
    <property type="match status" value="1"/>
</dbReference>
<comment type="caution">
    <text evidence="3">The sequence shown here is derived from an EMBL/GenBank/DDBJ whole genome shotgun (WGS) entry which is preliminary data.</text>
</comment>
<dbReference type="EMBL" id="JAPZBU010000004">
    <property type="protein sequence ID" value="KAJ5408633.1"/>
    <property type="molecule type" value="Genomic_DNA"/>
</dbReference>
<evidence type="ECO:0000259" key="2">
    <source>
        <dbReference type="Pfam" id="PF00561"/>
    </source>
</evidence>
<evidence type="ECO:0000313" key="4">
    <source>
        <dbReference type="Proteomes" id="UP001147747"/>
    </source>
</evidence>
<dbReference type="InterPro" id="IPR029058">
    <property type="entry name" value="AB_hydrolase_fold"/>
</dbReference>
<dbReference type="SUPFAM" id="SSF53474">
    <property type="entry name" value="alpha/beta-Hydrolases"/>
    <property type="match status" value="1"/>
</dbReference>
<reference evidence="3" key="1">
    <citation type="submission" date="2022-12" db="EMBL/GenBank/DDBJ databases">
        <authorList>
            <person name="Petersen C."/>
        </authorList>
    </citation>
    <scope>NUCLEOTIDE SEQUENCE</scope>
    <source>
        <strain evidence="3">IBT 29677</strain>
    </source>
</reference>
<reference evidence="3" key="2">
    <citation type="journal article" date="2023" name="IMA Fungus">
        <title>Comparative genomic study of the Penicillium genus elucidates a diverse pangenome and 15 lateral gene transfer events.</title>
        <authorList>
            <person name="Petersen C."/>
            <person name="Sorensen T."/>
            <person name="Nielsen M.R."/>
            <person name="Sondergaard T.E."/>
            <person name="Sorensen J.L."/>
            <person name="Fitzpatrick D.A."/>
            <person name="Frisvad J.C."/>
            <person name="Nielsen K.L."/>
        </authorList>
    </citation>
    <scope>NUCLEOTIDE SEQUENCE</scope>
    <source>
        <strain evidence="3">IBT 29677</strain>
    </source>
</reference>
<name>A0A9W9W965_9EURO</name>
<evidence type="ECO:0000256" key="1">
    <source>
        <dbReference type="SAM" id="Phobius"/>
    </source>
</evidence>
<dbReference type="InterPro" id="IPR000073">
    <property type="entry name" value="AB_hydrolase_1"/>
</dbReference>
<dbReference type="RefSeq" id="XP_056492948.1">
    <property type="nucleotide sequence ID" value="XM_056627153.1"/>
</dbReference>
<feature type="domain" description="AB hydrolase-1" evidence="2">
    <location>
        <begin position="96"/>
        <end position="414"/>
    </location>
</feature>
<keyword evidence="1" id="KW-0472">Membrane</keyword>
<dbReference type="AlphaFoldDB" id="A0A9W9W965"/>
<dbReference type="Proteomes" id="UP001147747">
    <property type="component" value="Unassembled WGS sequence"/>
</dbReference>
<keyword evidence="4" id="KW-1185">Reference proteome</keyword>
<keyword evidence="1" id="KW-0812">Transmembrane</keyword>
<keyword evidence="1" id="KW-1133">Transmembrane helix</keyword>
<dbReference type="Gene3D" id="3.40.50.1820">
    <property type="entry name" value="alpha/beta hydrolase"/>
    <property type="match status" value="1"/>
</dbReference>
<dbReference type="GeneID" id="81366133"/>
<evidence type="ECO:0000313" key="3">
    <source>
        <dbReference type="EMBL" id="KAJ5408633.1"/>
    </source>
</evidence>
<accession>A0A9W9W965</accession>
<proteinExistence type="predicted"/>
<protein>
    <recommendedName>
        <fullName evidence="2">AB hydrolase-1 domain-containing protein</fullName>
    </recommendedName>
</protein>
<dbReference type="GO" id="GO:0017000">
    <property type="term" value="P:antibiotic biosynthetic process"/>
    <property type="evidence" value="ECO:0007669"/>
    <property type="project" value="UniProtKB-ARBA"/>
</dbReference>